<dbReference type="SUPFAM" id="SSF48452">
    <property type="entry name" value="TPR-like"/>
    <property type="match status" value="1"/>
</dbReference>
<dbReference type="GO" id="GO:0071007">
    <property type="term" value="C:U2-type catalytic step 2 spliceosome"/>
    <property type="evidence" value="ECO:0007669"/>
    <property type="project" value="TreeGrafter"/>
</dbReference>
<dbReference type="GO" id="GO:0000974">
    <property type="term" value="C:Prp19 complex"/>
    <property type="evidence" value="ECO:0007669"/>
    <property type="project" value="TreeGrafter"/>
</dbReference>
<evidence type="ECO:0000256" key="3">
    <source>
        <dbReference type="ARBA" id="ARBA00022664"/>
    </source>
</evidence>
<reference evidence="8" key="1">
    <citation type="submission" date="2016-11" db="UniProtKB">
        <authorList>
            <consortium name="WormBaseParasite"/>
        </authorList>
    </citation>
    <scope>IDENTIFICATION</scope>
</reference>
<evidence type="ECO:0000256" key="6">
    <source>
        <dbReference type="ARBA" id="ARBA00023242"/>
    </source>
</evidence>
<dbReference type="Gene3D" id="1.25.40.10">
    <property type="entry name" value="Tetratricopeptide repeat domain"/>
    <property type="match status" value="1"/>
</dbReference>
<dbReference type="GO" id="GO:0071011">
    <property type="term" value="C:precatalytic spliceosome"/>
    <property type="evidence" value="ECO:0007669"/>
    <property type="project" value="TreeGrafter"/>
</dbReference>
<comment type="similarity">
    <text evidence="2">Belongs to the crooked-neck family.</text>
</comment>
<dbReference type="PANTHER" id="PTHR11246">
    <property type="entry name" value="PRE-MRNA SPLICING FACTOR"/>
    <property type="match status" value="1"/>
</dbReference>
<evidence type="ECO:0000256" key="1">
    <source>
        <dbReference type="ARBA" id="ARBA00004123"/>
    </source>
</evidence>
<keyword evidence="6" id="KW-0539">Nucleus</keyword>
<dbReference type="OMA" id="PFWRISE"/>
<dbReference type="WBParaSite" id="MhA1_Contig349.frz3.gene25">
    <property type="protein sequence ID" value="MhA1_Contig349.frz3.gene25"/>
    <property type="gene ID" value="MhA1_Contig349.frz3.gene25"/>
</dbReference>
<sequence length="176" mass="21304">MNEDAKQIRLQRRQRKLKIRPAPVQITAEQLLREAKERELESVPPPPKVRITDPEELAEYHRKKRKEFEDNIRKNKMQIANWVKYAKWEESIGELQRSRSVFERGLDIDHRNITIWLQYAEMEMRNKQINHARNIWDRAGSILPRATQFWLKFTYMEELVGTKICTNKFLIVQKFE</sequence>
<keyword evidence="4" id="KW-0677">Repeat</keyword>
<evidence type="ECO:0000256" key="2">
    <source>
        <dbReference type="ARBA" id="ARBA00008644"/>
    </source>
</evidence>
<protein>
    <submittedName>
        <fullName evidence="8">TPR_REGION domain-containing protein</fullName>
    </submittedName>
</protein>
<name>A0A1I8BPA7_MELHA</name>
<dbReference type="AlphaFoldDB" id="A0A1I8BPA7"/>
<dbReference type="SMART" id="SM00386">
    <property type="entry name" value="HAT"/>
    <property type="match status" value="3"/>
</dbReference>
<dbReference type="InterPro" id="IPR059164">
    <property type="entry name" value="HAT_PRP39_C"/>
</dbReference>
<dbReference type="GO" id="GO:0071014">
    <property type="term" value="C:post-mRNA release spliceosomal complex"/>
    <property type="evidence" value="ECO:0007669"/>
    <property type="project" value="TreeGrafter"/>
</dbReference>
<dbReference type="InterPro" id="IPR011990">
    <property type="entry name" value="TPR-like_helical_dom_sf"/>
</dbReference>
<dbReference type="Pfam" id="PF23241">
    <property type="entry name" value="HAT_PRP39_C"/>
    <property type="match status" value="1"/>
</dbReference>
<dbReference type="InterPro" id="IPR003107">
    <property type="entry name" value="HAT"/>
</dbReference>
<dbReference type="PANTHER" id="PTHR11246:SF3">
    <property type="entry name" value="CROOKED NECK-LIKE PROTEIN 1"/>
    <property type="match status" value="1"/>
</dbReference>
<evidence type="ECO:0000313" key="8">
    <source>
        <dbReference type="WBParaSite" id="MhA1_Contig349.frz3.gene25"/>
    </source>
</evidence>
<proteinExistence type="inferred from homology"/>
<comment type="subcellular location">
    <subcellularLocation>
        <location evidence="1">Nucleus</location>
    </subcellularLocation>
</comment>
<evidence type="ECO:0000256" key="4">
    <source>
        <dbReference type="ARBA" id="ARBA00022737"/>
    </source>
</evidence>
<keyword evidence="5" id="KW-0508">mRNA splicing</keyword>
<evidence type="ECO:0000256" key="5">
    <source>
        <dbReference type="ARBA" id="ARBA00023187"/>
    </source>
</evidence>
<dbReference type="Proteomes" id="UP000095281">
    <property type="component" value="Unplaced"/>
</dbReference>
<keyword evidence="3" id="KW-0507">mRNA processing</keyword>
<keyword evidence="7" id="KW-1185">Reference proteome</keyword>
<organism evidence="7 8">
    <name type="scientific">Meloidogyne hapla</name>
    <name type="common">Root-knot nematode worm</name>
    <dbReference type="NCBI Taxonomy" id="6305"/>
    <lineage>
        <taxon>Eukaryota</taxon>
        <taxon>Metazoa</taxon>
        <taxon>Ecdysozoa</taxon>
        <taxon>Nematoda</taxon>
        <taxon>Chromadorea</taxon>
        <taxon>Rhabditida</taxon>
        <taxon>Tylenchina</taxon>
        <taxon>Tylenchomorpha</taxon>
        <taxon>Tylenchoidea</taxon>
        <taxon>Meloidogynidae</taxon>
        <taxon>Meloidogyninae</taxon>
        <taxon>Meloidogyne</taxon>
    </lineage>
</organism>
<evidence type="ECO:0000313" key="7">
    <source>
        <dbReference type="Proteomes" id="UP000095281"/>
    </source>
</evidence>
<accession>A0A1I8BPA7</accession>
<dbReference type="InterPro" id="IPR045075">
    <property type="entry name" value="Syf1-like"/>
</dbReference>
<dbReference type="GO" id="GO:0000245">
    <property type="term" value="P:spliceosomal complex assembly"/>
    <property type="evidence" value="ECO:0007669"/>
    <property type="project" value="TreeGrafter"/>
</dbReference>